<dbReference type="AlphaFoldDB" id="A0A6J4V7K8"/>
<accession>A0A6J4V7K8</accession>
<evidence type="ECO:0000313" key="1">
    <source>
        <dbReference type="EMBL" id="CAA9569211.1"/>
    </source>
</evidence>
<gene>
    <name evidence="1" type="ORF">AVDCRST_MAG18-1775</name>
</gene>
<reference evidence="1" key="1">
    <citation type="submission" date="2020-02" db="EMBL/GenBank/DDBJ databases">
        <authorList>
            <person name="Meier V. D."/>
        </authorList>
    </citation>
    <scope>NUCLEOTIDE SEQUENCE</scope>
    <source>
        <strain evidence="1">AVDCRST_MAG18</strain>
    </source>
</reference>
<proteinExistence type="predicted"/>
<sequence>MVAQPFGEGNELLARISTGMVVVDAAGEHVGTVRRVYLGATDLNEATLVDDPALDAVPDAVPDALLARLVVSGYVEIDAGPDRDDCYALAEQVAELAGSTVRLAVGRDTLAKK</sequence>
<evidence type="ECO:0008006" key="2">
    <source>
        <dbReference type="Google" id="ProtNLM"/>
    </source>
</evidence>
<dbReference type="EMBL" id="CADCWN010000139">
    <property type="protein sequence ID" value="CAA9569211.1"/>
    <property type="molecule type" value="Genomic_DNA"/>
</dbReference>
<protein>
    <recommendedName>
        <fullName evidence="2">PRC-barrel domain-containing protein</fullName>
    </recommendedName>
</protein>
<name>A0A6J4V7K8_9BACT</name>
<organism evidence="1">
    <name type="scientific">uncultured Thermomicrobiales bacterium</name>
    <dbReference type="NCBI Taxonomy" id="1645740"/>
    <lineage>
        <taxon>Bacteria</taxon>
        <taxon>Pseudomonadati</taxon>
        <taxon>Thermomicrobiota</taxon>
        <taxon>Thermomicrobia</taxon>
        <taxon>Thermomicrobiales</taxon>
        <taxon>environmental samples</taxon>
    </lineage>
</organism>